<evidence type="ECO:0000313" key="2">
    <source>
        <dbReference type="EMBL" id="GAU28930.1"/>
    </source>
</evidence>
<keyword evidence="1" id="KW-1133">Transmembrane helix</keyword>
<dbReference type="AlphaFoldDB" id="A0A2Z6MYX6"/>
<organism evidence="2 3">
    <name type="scientific">Trifolium subterraneum</name>
    <name type="common">Subterranean clover</name>
    <dbReference type="NCBI Taxonomy" id="3900"/>
    <lineage>
        <taxon>Eukaryota</taxon>
        <taxon>Viridiplantae</taxon>
        <taxon>Streptophyta</taxon>
        <taxon>Embryophyta</taxon>
        <taxon>Tracheophyta</taxon>
        <taxon>Spermatophyta</taxon>
        <taxon>Magnoliopsida</taxon>
        <taxon>eudicotyledons</taxon>
        <taxon>Gunneridae</taxon>
        <taxon>Pentapetalae</taxon>
        <taxon>rosids</taxon>
        <taxon>fabids</taxon>
        <taxon>Fabales</taxon>
        <taxon>Fabaceae</taxon>
        <taxon>Papilionoideae</taxon>
        <taxon>50 kb inversion clade</taxon>
        <taxon>NPAAA clade</taxon>
        <taxon>Hologalegina</taxon>
        <taxon>IRL clade</taxon>
        <taxon>Trifolieae</taxon>
        <taxon>Trifolium</taxon>
    </lineage>
</organism>
<name>A0A2Z6MYX6_TRISU</name>
<keyword evidence="1" id="KW-0812">Transmembrane</keyword>
<dbReference type="Proteomes" id="UP000242715">
    <property type="component" value="Unassembled WGS sequence"/>
</dbReference>
<proteinExistence type="predicted"/>
<accession>A0A2Z6MYX6</accession>
<keyword evidence="1" id="KW-0472">Membrane</keyword>
<evidence type="ECO:0000313" key="3">
    <source>
        <dbReference type="Proteomes" id="UP000242715"/>
    </source>
</evidence>
<keyword evidence="3" id="KW-1185">Reference proteome</keyword>
<gene>
    <name evidence="2" type="ORF">TSUD_59410</name>
</gene>
<sequence length="76" mass="8503">MSKILFRQLHILKTVSLCWSVSNFDDSLDLNNWSISSFCNYTLIFASGFPALFPLAIVMLALLFAFAHSLPSTNDS</sequence>
<dbReference type="EMBL" id="DF973383">
    <property type="protein sequence ID" value="GAU28930.1"/>
    <property type="molecule type" value="Genomic_DNA"/>
</dbReference>
<reference evidence="3" key="1">
    <citation type="journal article" date="2017" name="Front. Plant Sci.">
        <title>Climate Clever Clovers: New Paradigm to Reduce the Environmental Footprint of Ruminants by Breeding Low Methanogenic Forages Utilizing Haplotype Variation.</title>
        <authorList>
            <person name="Kaur P."/>
            <person name="Appels R."/>
            <person name="Bayer P.E."/>
            <person name="Keeble-Gagnere G."/>
            <person name="Wang J."/>
            <person name="Hirakawa H."/>
            <person name="Shirasawa K."/>
            <person name="Vercoe P."/>
            <person name="Stefanova K."/>
            <person name="Durmic Z."/>
            <person name="Nichols P."/>
            <person name="Revell C."/>
            <person name="Isobe S.N."/>
            <person name="Edwards D."/>
            <person name="Erskine W."/>
        </authorList>
    </citation>
    <scope>NUCLEOTIDE SEQUENCE [LARGE SCALE GENOMIC DNA]</scope>
    <source>
        <strain evidence="3">cv. Daliak</strain>
    </source>
</reference>
<feature type="transmembrane region" description="Helical" evidence="1">
    <location>
        <begin position="43"/>
        <end position="67"/>
    </location>
</feature>
<evidence type="ECO:0000256" key="1">
    <source>
        <dbReference type="SAM" id="Phobius"/>
    </source>
</evidence>
<protein>
    <submittedName>
        <fullName evidence="2">Uncharacterized protein</fullName>
    </submittedName>
</protein>